<dbReference type="InterPro" id="IPR025377">
    <property type="entry name" value="DUF4367"/>
</dbReference>
<feature type="transmembrane region" description="Helical" evidence="1">
    <location>
        <begin position="12"/>
        <end position="30"/>
    </location>
</feature>
<dbReference type="AlphaFoldDB" id="A0A0G0W7X9"/>
<feature type="domain" description="DUF4367" evidence="2">
    <location>
        <begin position="55"/>
        <end position="163"/>
    </location>
</feature>
<dbReference type="EMBL" id="LCBL01000003">
    <property type="protein sequence ID" value="KKS09085.1"/>
    <property type="molecule type" value="Genomic_DNA"/>
</dbReference>
<accession>A0A0G0W7X9</accession>
<dbReference type="Pfam" id="PF14285">
    <property type="entry name" value="DUF4367"/>
    <property type="match status" value="1"/>
</dbReference>
<keyword evidence="1" id="KW-0812">Transmembrane</keyword>
<dbReference type="Proteomes" id="UP000033869">
    <property type="component" value="Unassembled WGS sequence"/>
</dbReference>
<keyword evidence="1" id="KW-1133">Transmembrane helix</keyword>
<organism evidence="3 4">
    <name type="scientific">candidate division CPR2 bacterium GW2011_GWC1_41_48</name>
    <dbReference type="NCBI Taxonomy" id="1618344"/>
    <lineage>
        <taxon>Bacteria</taxon>
        <taxon>Bacteria division CPR2</taxon>
    </lineage>
</organism>
<evidence type="ECO:0000256" key="1">
    <source>
        <dbReference type="SAM" id="Phobius"/>
    </source>
</evidence>
<evidence type="ECO:0000259" key="2">
    <source>
        <dbReference type="Pfam" id="PF14285"/>
    </source>
</evidence>
<evidence type="ECO:0000313" key="3">
    <source>
        <dbReference type="EMBL" id="KKS09085.1"/>
    </source>
</evidence>
<sequence length="169" mass="19271">MKEKIAVNSKKEFLLPVIVIGLVAVLGFLGHSGDVKSSASSEFQYVKDKVSFDLYEPAYLPDGFSISKQSISESKKIQPDDFAFFATKENETIWFIESRLKREVDLKMYLSWKDLNIDIIDGKTVYFGLANGNMAASYIHNGTWVTIKPMQQMDKKELIEIIHHLMKVN</sequence>
<reference evidence="3 4" key="1">
    <citation type="journal article" date="2015" name="Nature">
        <title>rRNA introns, odd ribosomes, and small enigmatic genomes across a large radiation of phyla.</title>
        <authorList>
            <person name="Brown C.T."/>
            <person name="Hug L.A."/>
            <person name="Thomas B.C."/>
            <person name="Sharon I."/>
            <person name="Castelle C.J."/>
            <person name="Singh A."/>
            <person name="Wilkins M.J."/>
            <person name="Williams K.H."/>
            <person name="Banfield J.F."/>
        </authorList>
    </citation>
    <scope>NUCLEOTIDE SEQUENCE [LARGE SCALE GENOMIC DNA]</scope>
</reference>
<name>A0A0G0W7X9_UNCC2</name>
<gene>
    <name evidence="3" type="ORF">UU65_C0003G0140</name>
</gene>
<evidence type="ECO:0000313" key="4">
    <source>
        <dbReference type="Proteomes" id="UP000033869"/>
    </source>
</evidence>
<protein>
    <recommendedName>
        <fullName evidence="2">DUF4367 domain-containing protein</fullName>
    </recommendedName>
</protein>
<proteinExistence type="predicted"/>
<keyword evidence="1" id="KW-0472">Membrane</keyword>
<comment type="caution">
    <text evidence="3">The sequence shown here is derived from an EMBL/GenBank/DDBJ whole genome shotgun (WGS) entry which is preliminary data.</text>
</comment>